<protein>
    <submittedName>
        <fullName evidence="2">Uncharacterized protein</fullName>
    </submittedName>
</protein>
<accession>A0A177AEZ5</accession>
<feature type="region of interest" description="Disordered" evidence="1">
    <location>
        <begin position="179"/>
        <end position="199"/>
    </location>
</feature>
<sequence>MAAHPGEEVTATLFADVHYYYGPPTEKPPHHRFDKGSYLYLYENAAQRRARIEVANSAGTPDQDAFDGPLDNVLITYDHKHPTLLTITVDAFPPLPPQSPTDFRLPTYDPRNENKYLYRLHTIDVYLYTPADATLLLTSLQRLLPANHLAIAGAALTPPPHAQAMSPIVQQLENIAINEHSPPFAGPPTTAPPAYTSPPAAQSFAPLAYNPAAPAAPEAIAHREKTPPPPDAGANPLRAATHEQHQQHQQHQHHHQQQYQPAAPAGGAVYFPGPPSVAGGQYAPSASPAAPHPGSTPAAPAATTASGLAYANYSYAQGGQPAQGKAEYNVHQQVYRPTEGEAMGKVKPIEGEKSKLGQNAVRLEKGVTGFLKKFEKKYG</sequence>
<feature type="compositionally biased region" description="Low complexity" evidence="1">
    <location>
        <begin position="278"/>
        <end position="301"/>
    </location>
</feature>
<dbReference type="OrthoDB" id="5408296at2759"/>
<proteinExistence type="predicted"/>
<dbReference type="EMBL" id="KV441391">
    <property type="protein sequence ID" value="OAF60686.1"/>
    <property type="molecule type" value="Genomic_DNA"/>
</dbReference>
<dbReference type="Proteomes" id="UP000077154">
    <property type="component" value="Unassembled WGS sequence"/>
</dbReference>
<feature type="region of interest" description="Disordered" evidence="1">
    <location>
        <begin position="217"/>
        <end position="301"/>
    </location>
</feature>
<evidence type="ECO:0000256" key="1">
    <source>
        <dbReference type="SAM" id="MobiDB-lite"/>
    </source>
</evidence>
<evidence type="ECO:0000313" key="2">
    <source>
        <dbReference type="EMBL" id="OAF60686.1"/>
    </source>
</evidence>
<reference evidence="2" key="1">
    <citation type="submission" date="2016-03" db="EMBL/GenBank/DDBJ databases">
        <title>Updated assembly of Pseudogymnoascus destructans, the fungus causing white-nose syndrome of bats.</title>
        <authorList>
            <person name="Palmer J.M."/>
            <person name="Drees K.P."/>
            <person name="Foster J.T."/>
            <person name="Lindner D.L."/>
        </authorList>
    </citation>
    <scope>NUCLEOTIDE SEQUENCE [LARGE SCALE GENOMIC DNA]</scope>
    <source>
        <strain evidence="2">20631-21</strain>
    </source>
</reference>
<dbReference type="VEuPathDB" id="FungiDB:GMDG_01715"/>
<dbReference type="RefSeq" id="XP_024325967.1">
    <property type="nucleotide sequence ID" value="XM_024467227.1"/>
</dbReference>
<name>A0A177AEZ5_9PEZI</name>
<dbReference type="eggNOG" id="ENOG502QQEE">
    <property type="taxonomic scope" value="Eukaryota"/>
</dbReference>
<organism evidence="2">
    <name type="scientific">Pseudogymnoascus destructans</name>
    <dbReference type="NCBI Taxonomy" id="655981"/>
    <lineage>
        <taxon>Eukaryota</taxon>
        <taxon>Fungi</taxon>
        <taxon>Dikarya</taxon>
        <taxon>Ascomycota</taxon>
        <taxon>Pezizomycotina</taxon>
        <taxon>Leotiomycetes</taxon>
        <taxon>Thelebolales</taxon>
        <taxon>Thelebolaceae</taxon>
        <taxon>Pseudogymnoascus</taxon>
    </lineage>
</organism>
<dbReference type="AlphaFoldDB" id="A0A177AEZ5"/>
<gene>
    <name evidence="2" type="ORF">VC83_03581</name>
</gene>
<dbReference type="GeneID" id="36286657"/>